<reference evidence="1 2" key="1">
    <citation type="submission" date="2019-03" db="EMBL/GenBank/DDBJ databases">
        <title>Nematode-trapping fungi genome.</title>
        <authorList>
            <person name="Vidal-Diez De Ulzurrun G."/>
        </authorList>
    </citation>
    <scope>NUCLEOTIDE SEQUENCE [LARGE SCALE GENOMIC DNA]</scope>
    <source>
        <strain evidence="1 2">TWF154</strain>
    </source>
</reference>
<gene>
    <name evidence="1" type="ORF">EYR41_005247</name>
</gene>
<evidence type="ECO:0000313" key="2">
    <source>
        <dbReference type="Proteomes" id="UP000297595"/>
    </source>
</evidence>
<organism evidence="1 2">
    <name type="scientific">Orbilia oligospora</name>
    <name type="common">Nematode-trapping fungus</name>
    <name type="synonym">Arthrobotrys oligospora</name>
    <dbReference type="NCBI Taxonomy" id="2813651"/>
    <lineage>
        <taxon>Eukaryota</taxon>
        <taxon>Fungi</taxon>
        <taxon>Dikarya</taxon>
        <taxon>Ascomycota</taxon>
        <taxon>Pezizomycotina</taxon>
        <taxon>Orbiliomycetes</taxon>
        <taxon>Orbiliales</taxon>
        <taxon>Orbiliaceae</taxon>
        <taxon>Orbilia</taxon>
    </lineage>
</organism>
<proteinExistence type="predicted"/>
<accession>A0A8H2E4A8</accession>
<protein>
    <submittedName>
        <fullName evidence="1">Uncharacterized protein</fullName>
    </submittedName>
</protein>
<evidence type="ECO:0000313" key="1">
    <source>
        <dbReference type="EMBL" id="TGJ69189.1"/>
    </source>
</evidence>
<name>A0A8H2E4A8_ORBOL</name>
<sequence length="109" mass="12267">MKITNYPNELQRPFCQRTGWEYDTPHAVFRSTRTYALTRAGLYLAEYQTSGLQQLGNLRSAGSMQDTGVTLSESLSINLSFNLIPIDLPDDPLTLRHRLLANEVGLPLL</sequence>
<dbReference type="Proteomes" id="UP000297595">
    <property type="component" value="Unassembled WGS sequence"/>
</dbReference>
<dbReference type="EMBL" id="SOZJ01000003">
    <property type="protein sequence ID" value="TGJ69189.1"/>
    <property type="molecule type" value="Genomic_DNA"/>
</dbReference>
<dbReference type="AlphaFoldDB" id="A0A8H2E4A8"/>
<comment type="caution">
    <text evidence="1">The sequence shown here is derived from an EMBL/GenBank/DDBJ whole genome shotgun (WGS) entry which is preliminary data.</text>
</comment>